<keyword evidence="3" id="KW-1185">Reference proteome</keyword>
<proteinExistence type="predicted"/>
<evidence type="ECO:0000313" key="2">
    <source>
        <dbReference type="EMBL" id="QDV28028.1"/>
    </source>
</evidence>
<evidence type="ECO:0000313" key="3">
    <source>
        <dbReference type="Proteomes" id="UP000318017"/>
    </source>
</evidence>
<dbReference type="InterPro" id="IPR013783">
    <property type="entry name" value="Ig-like_fold"/>
</dbReference>
<feature type="chain" id="PRO_5022189676" description="DUF1573 domain-containing protein" evidence="1">
    <location>
        <begin position="27"/>
        <end position="400"/>
    </location>
</feature>
<dbReference type="InterPro" id="IPR011467">
    <property type="entry name" value="DUF1573"/>
</dbReference>
<reference evidence="2 3" key="1">
    <citation type="submission" date="2019-02" db="EMBL/GenBank/DDBJ databases">
        <title>Deep-cultivation of Planctomycetes and their phenomic and genomic characterization uncovers novel biology.</title>
        <authorList>
            <person name="Wiegand S."/>
            <person name="Jogler M."/>
            <person name="Boedeker C."/>
            <person name="Pinto D."/>
            <person name="Vollmers J."/>
            <person name="Rivas-Marin E."/>
            <person name="Kohn T."/>
            <person name="Peeters S.H."/>
            <person name="Heuer A."/>
            <person name="Rast P."/>
            <person name="Oberbeckmann S."/>
            <person name="Bunk B."/>
            <person name="Jeske O."/>
            <person name="Meyerdierks A."/>
            <person name="Storesund J.E."/>
            <person name="Kallscheuer N."/>
            <person name="Luecker S."/>
            <person name="Lage O.M."/>
            <person name="Pohl T."/>
            <person name="Merkel B.J."/>
            <person name="Hornburger P."/>
            <person name="Mueller R.-W."/>
            <person name="Bruemmer F."/>
            <person name="Labrenz M."/>
            <person name="Spormann A.M."/>
            <person name="Op den Camp H."/>
            <person name="Overmann J."/>
            <person name="Amann R."/>
            <person name="Jetten M.S.M."/>
            <person name="Mascher T."/>
            <person name="Medema M.H."/>
            <person name="Devos D.P."/>
            <person name="Kaster A.-K."/>
            <person name="Ovreas L."/>
            <person name="Rohde M."/>
            <person name="Galperin M.Y."/>
            <person name="Jogler C."/>
        </authorList>
    </citation>
    <scope>NUCLEOTIDE SEQUENCE [LARGE SCALE GENOMIC DNA]</scope>
    <source>
        <strain evidence="2 3">Q31a</strain>
    </source>
</reference>
<dbReference type="RefSeq" id="WP_145086327.1">
    <property type="nucleotide sequence ID" value="NZ_CP036298.1"/>
</dbReference>
<gene>
    <name evidence="2" type="ORF">Q31a_64210</name>
</gene>
<dbReference type="OrthoDB" id="215317at2"/>
<organism evidence="2 3">
    <name type="scientific">Aureliella helgolandensis</name>
    <dbReference type="NCBI Taxonomy" id="2527968"/>
    <lineage>
        <taxon>Bacteria</taxon>
        <taxon>Pseudomonadati</taxon>
        <taxon>Planctomycetota</taxon>
        <taxon>Planctomycetia</taxon>
        <taxon>Pirellulales</taxon>
        <taxon>Pirellulaceae</taxon>
        <taxon>Aureliella</taxon>
    </lineage>
</organism>
<dbReference type="PANTHER" id="PTHR37833:SF1">
    <property type="entry name" value="SIGNAL PEPTIDE PROTEIN"/>
    <property type="match status" value="1"/>
</dbReference>
<evidence type="ECO:0008006" key="4">
    <source>
        <dbReference type="Google" id="ProtNLM"/>
    </source>
</evidence>
<keyword evidence="1" id="KW-0732">Signal</keyword>
<dbReference type="Proteomes" id="UP000318017">
    <property type="component" value="Chromosome"/>
</dbReference>
<protein>
    <recommendedName>
        <fullName evidence="4">DUF1573 domain-containing protein</fullName>
    </recommendedName>
</protein>
<accession>A0A518GHI3</accession>
<dbReference type="EMBL" id="CP036298">
    <property type="protein sequence ID" value="QDV28028.1"/>
    <property type="molecule type" value="Genomic_DNA"/>
</dbReference>
<dbReference type="Pfam" id="PF07610">
    <property type="entry name" value="DUF1573"/>
    <property type="match status" value="1"/>
</dbReference>
<dbReference type="Gene3D" id="2.60.40.10">
    <property type="entry name" value="Immunoglobulins"/>
    <property type="match status" value="1"/>
</dbReference>
<dbReference type="PANTHER" id="PTHR37833">
    <property type="entry name" value="LIPOPROTEIN-RELATED"/>
    <property type="match status" value="1"/>
</dbReference>
<feature type="signal peptide" evidence="1">
    <location>
        <begin position="1"/>
        <end position="26"/>
    </location>
</feature>
<name>A0A518GHI3_9BACT</name>
<evidence type="ECO:0000256" key="1">
    <source>
        <dbReference type="SAM" id="SignalP"/>
    </source>
</evidence>
<dbReference type="AlphaFoldDB" id="A0A518GHI3"/>
<dbReference type="KEGG" id="ahel:Q31a_64210"/>
<sequence length="400" mass="42610" precursor="true">MLRILLTACIAAVAGLGLGRLQSSMATSGYTEQLSGSPTTLTEQRGEMTKEEILASKGTPKAEVVGGTSFNFGTMQHGESRSHEFTLRNIGDGPLHLNMGGSTCKCTVGDLDASVLQPGEETLVKLTWKAQSIMPDFGQSATLHTNDPNQTEIKLVVKGKISSSFVIEPSEISLNSIPDNEPTTRTFNVFTYLPGSKELKDFMWTDTKTSGLVKIESQVVDIDEARFPQHKTALVAHEVSVTFLPGLRFGPISGRVQFLTDQEEDIGTLEIPFTGRVTGEFTLIGGASLDVARSRVTLGNVKSSEGATVGIQLVVQGANSEGTEVSVGEVIPANSLTASVGEPKIRGARQFFPITIEVPKGAPPANYPGTTSGSFAKVVLKTNHDSSPEIPIYVQVIVSE</sequence>